<keyword evidence="4 6" id="KW-0496">Mitochondrion</keyword>
<dbReference type="CDD" id="cd20270">
    <property type="entry name" value="Complex1_LYR_SDHAF3_LYRM10"/>
    <property type="match status" value="1"/>
</dbReference>
<dbReference type="PANTHER" id="PTHR13137">
    <property type="entry name" value="DC11 ACN9 HOMOLOG"/>
    <property type="match status" value="1"/>
</dbReference>
<comment type="function">
    <text evidence="6">Plays an essential role in the assembly of succinate dehydrogenase (SDH), an enzyme complex (also referred to as respiratory complex II) that is a component of both the tricarboxylic acid (TCA) cycle and the mitochondrial electron transport chain, and which couples the oxidation of succinate to fumarate with the reduction of ubiquinone (coenzyme Q) to ubiquinol. Promotes maturation of the iron-sulfur protein subunit of the SDH catalytic dimer, protecting it from the deleterious effects of oxidants. May act together with SDHAF1.</text>
</comment>
<comment type="subunit">
    <text evidence="6">Interacts with the iron-sulfur protein subunit within the SDH catalytic dimer.</text>
</comment>
<evidence type="ECO:0000313" key="7">
    <source>
        <dbReference type="EMBL" id="KAK9813151.1"/>
    </source>
</evidence>
<dbReference type="GO" id="GO:0006105">
    <property type="term" value="P:succinate metabolic process"/>
    <property type="evidence" value="ECO:0007669"/>
    <property type="project" value="TreeGrafter"/>
</dbReference>
<comment type="similarity">
    <text evidence="2 6">Belongs to the complex I LYR family. SDHAF3 subfamily.</text>
</comment>
<dbReference type="PANTHER" id="PTHR13137:SF6">
    <property type="entry name" value="SUCCINATE DEHYDROGENASE ASSEMBLY FACTOR 3, MITOCHONDRIAL"/>
    <property type="match status" value="1"/>
</dbReference>
<organism evidence="7 8">
    <name type="scientific">[Myrmecia] bisecta</name>
    <dbReference type="NCBI Taxonomy" id="41462"/>
    <lineage>
        <taxon>Eukaryota</taxon>
        <taxon>Viridiplantae</taxon>
        <taxon>Chlorophyta</taxon>
        <taxon>core chlorophytes</taxon>
        <taxon>Trebouxiophyceae</taxon>
        <taxon>Trebouxiales</taxon>
        <taxon>Trebouxiaceae</taxon>
        <taxon>Myrmecia</taxon>
    </lineage>
</organism>
<dbReference type="GO" id="GO:0034553">
    <property type="term" value="P:mitochondrial respiratory chain complex II assembly"/>
    <property type="evidence" value="ECO:0007669"/>
    <property type="project" value="UniProtKB-UniRule"/>
</dbReference>
<evidence type="ECO:0000256" key="3">
    <source>
        <dbReference type="ARBA" id="ARBA00022946"/>
    </source>
</evidence>
<gene>
    <name evidence="7" type="ORF">WJX72_009882</name>
</gene>
<protein>
    <recommendedName>
        <fullName evidence="6">Succinate dehydrogenase assembly factor 3</fullName>
        <shortName evidence="6">SDH assembly factor 3</shortName>
        <shortName evidence="6">SDHAF3</shortName>
    </recommendedName>
</protein>
<evidence type="ECO:0000256" key="1">
    <source>
        <dbReference type="ARBA" id="ARBA00004305"/>
    </source>
</evidence>
<dbReference type="Proteomes" id="UP001489004">
    <property type="component" value="Unassembled WGS sequence"/>
</dbReference>
<dbReference type="EMBL" id="JALJOR010000008">
    <property type="protein sequence ID" value="KAK9813151.1"/>
    <property type="molecule type" value="Genomic_DNA"/>
</dbReference>
<evidence type="ECO:0000256" key="2">
    <source>
        <dbReference type="ARBA" id="ARBA00006020"/>
    </source>
</evidence>
<keyword evidence="8" id="KW-1185">Reference proteome</keyword>
<dbReference type="InterPro" id="IPR008381">
    <property type="entry name" value="SDHAF3/Sdh7"/>
</dbReference>
<keyword evidence="5 6" id="KW-0143">Chaperone</keyword>
<comment type="caution">
    <text evidence="7">The sequence shown here is derived from an EMBL/GenBank/DDBJ whole genome shotgun (WGS) entry which is preliminary data.</text>
</comment>
<evidence type="ECO:0000313" key="8">
    <source>
        <dbReference type="Proteomes" id="UP001489004"/>
    </source>
</evidence>
<evidence type="ECO:0000256" key="6">
    <source>
        <dbReference type="RuleBase" id="RU368039"/>
    </source>
</evidence>
<dbReference type="Pfam" id="PF13233">
    <property type="entry name" value="Complex1_LYR_2"/>
    <property type="match status" value="1"/>
</dbReference>
<proteinExistence type="inferred from homology"/>
<comment type="subcellular location">
    <subcellularLocation>
        <location evidence="1 6">Mitochondrion matrix</location>
    </subcellularLocation>
</comment>
<evidence type="ECO:0000256" key="4">
    <source>
        <dbReference type="ARBA" id="ARBA00023128"/>
    </source>
</evidence>
<name>A0AAW1PXG5_9CHLO</name>
<evidence type="ECO:0000256" key="5">
    <source>
        <dbReference type="ARBA" id="ARBA00023186"/>
    </source>
</evidence>
<reference evidence="7 8" key="1">
    <citation type="journal article" date="2024" name="Nat. Commun.">
        <title>Phylogenomics reveals the evolutionary origins of lichenization in chlorophyte algae.</title>
        <authorList>
            <person name="Puginier C."/>
            <person name="Libourel C."/>
            <person name="Otte J."/>
            <person name="Skaloud P."/>
            <person name="Haon M."/>
            <person name="Grisel S."/>
            <person name="Petersen M."/>
            <person name="Berrin J.G."/>
            <person name="Delaux P.M."/>
            <person name="Dal Grande F."/>
            <person name="Keller J."/>
        </authorList>
    </citation>
    <scope>NUCLEOTIDE SEQUENCE [LARGE SCALE GENOMIC DNA]</scope>
    <source>
        <strain evidence="7 8">SAG 2043</strain>
    </source>
</reference>
<dbReference type="GO" id="GO:0005758">
    <property type="term" value="C:mitochondrial intermembrane space"/>
    <property type="evidence" value="ECO:0007669"/>
    <property type="project" value="TreeGrafter"/>
</dbReference>
<keyword evidence="3" id="KW-0809">Transit peptide</keyword>
<accession>A0AAW1PXG5</accession>
<dbReference type="AlphaFoldDB" id="A0AAW1PXG5"/>
<dbReference type="GO" id="GO:0005759">
    <property type="term" value="C:mitochondrial matrix"/>
    <property type="evidence" value="ECO:0007669"/>
    <property type="project" value="UniProtKB-SubCell"/>
</dbReference>
<sequence length="120" mass="13787">MAPKRVPRAVLSLYASVLRCHRHMLPGPLRDMGNRYARDEFRRHRDANTTPGQWREFQAEWRKYVGMLAGTADVAGGSGDIPLDTLERMTPEQKQRLAVLQEEARRAGQEMLGIKQDQRD</sequence>